<feature type="transmembrane region" description="Helical" evidence="1">
    <location>
        <begin position="51"/>
        <end position="69"/>
    </location>
</feature>
<dbReference type="Proteomes" id="UP000613075">
    <property type="component" value="Unassembled WGS sequence"/>
</dbReference>
<keyword evidence="3" id="KW-1185">Reference proteome</keyword>
<dbReference type="EMBL" id="JADDUM010000115">
    <property type="protein sequence ID" value="MBE8592259.1"/>
    <property type="molecule type" value="Genomic_DNA"/>
</dbReference>
<dbReference type="RefSeq" id="WP_193862207.1">
    <property type="nucleotide sequence ID" value="NZ_JADDUM010000115.1"/>
</dbReference>
<keyword evidence="1" id="KW-1133">Transmembrane helix</keyword>
<evidence type="ECO:0000313" key="3">
    <source>
        <dbReference type="Proteomes" id="UP000613075"/>
    </source>
</evidence>
<keyword evidence="1" id="KW-0472">Membrane</keyword>
<evidence type="ECO:0000256" key="1">
    <source>
        <dbReference type="SAM" id="Phobius"/>
    </source>
</evidence>
<accession>A0ABR9STL8</accession>
<organism evidence="2 3">
    <name type="scientific">Pseudomonas cyclaminis</name>
    <dbReference type="NCBI Taxonomy" id="2781239"/>
    <lineage>
        <taxon>Bacteria</taxon>
        <taxon>Pseudomonadati</taxon>
        <taxon>Pseudomonadota</taxon>
        <taxon>Gammaproteobacteria</taxon>
        <taxon>Pseudomonadales</taxon>
        <taxon>Pseudomonadaceae</taxon>
        <taxon>Pseudomonas</taxon>
    </lineage>
</organism>
<reference evidence="2 3" key="1">
    <citation type="submission" date="2020-10" db="EMBL/GenBank/DDBJ databases">
        <title>The draft genomes of Cyclamen pathogen Pseudomonas sp.</title>
        <authorList>
            <person name="Fujikawa T."/>
            <person name="Sawada H."/>
        </authorList>
    </citation>
    <scope>NUCLEOTIDE SEQUENCE [LARGE SCALE GENOMIC DNA]</scope>
    <source>
        <strain evidence="2 3">MAFF 301449</strain>
    </source>
</reference>
<feature type="transmembrane region" description="Helical" evidence="1">
    <location>
        <begin position="7"/>
        <end position="31"/>
    </location>
</feature>
<gene>
    <name evidence="2" type="ORF">IQK56_15680</name>
</gene>
<sequence>MRKNEPWWVAVYLPCASALALVSMCAFFQIAGYWLSGGEDIISLLEAHALFYLQMAVAGFALGLVLWFFNVR</sequence>
<proteinExistence type="predicted"/>
<name>A0ABR9STL8_9PSED</name>
<evidence type="ECO:0000313" key="2">
    <source>
        <dbReference type="EMBL" id="MBE8592259.1"/>
    </source>
</evidence>
<comment type="caution">
    <text evidence="2">The sequence shown here is derived from an EMBL/GenBank/DDBJ whole genome shotgun (WGS) entry which is preliminary data.</text>
</comment>
<keyword evidence="1" id="KW-0812">Transmembrane</keyword>
<protein>
    <submittedName>
        <fullName evidence="2">Uncharacterized protein</fullName>
    </submittedName>
</protein>